<feature type="compositionally biased region" description="Basic and acidic residues" evidence="1">
    <location>
        <begin position="66"/>
        <end position="109"/>
    </location>
</feature>
<name>A0A2N5S2A9_9BASI</name>
<dbReference type="EMBL" id="PGCI01000146">
    <property type="protein sequence ID" value="PLW37218.1"/>
    <property type="molecule type" value="Genomic_DNA"/>
</dbReference>
<proteinExistence type="predicted"/>
<evidence type="ECO:0000313" key="4">
    <source>
        <dbReference type="Proteomes" id="UP000235392"/>
    </source>
</evidence>
<sequence length="157" mass="17459">MTGITNQATDAGHLGHLTSCHLWMTNTGHPVAFITSRGLASEFSSQDDRDLSSRRYSESLPPWMTDPRESSSLDDRDQSSSRRVSFPDDRSNDRDWSSRRLSSLDDRNRSSRGVSFLDDQSNDRGRGLSSLDDQSRSSKGVSFLDDRSQSSKGVLPG</sequence>
<protein>
    <submittedName>
        <fullName evidence="2">Uncharacterized protein</fullName>
    </submittedName>
</protein>
<dbReference type="EMBL" id="PGCI01001135">
    <property type="protein sequence ID" value="PLW07387.1"/>
    <property type="molecule type" value="Genomic_DNA"/>
</dbReference>
<dbReference type="Proteomes" id="UP000235392">
    <property type="component" value="Unassembled WGS sequence"/>
</dbReference>
<reference evidence="2 4" key="1">
    <citation type="submission" date="2017-11" db="EMBL/GenBank/DDBJ databases">
        <title>De novo assembly and phasing of dikaryotic genomes from two isolates of Puccinia coronata f. sp. avenae, the causal agent of oat crown rust.</title>
        <authorList>
            <person name="Miller M.E."/>
            <person name="Zhang Y."/>
            <person name="Omidvar V."/>
            <person name="Sperschneider J."/>
            <person name="Schwessinger B."/>
            <person name="Raley C."/>
            <person name="Palmer J.M."/>
            <person name="Garnica D."/>
            <person name="Upadhyaya N."/>
            <person name="Rathjen J."/>
            <person name="Taylor J.M."/>
            <person name="Park R.F."/>
            <person name="Dodds P.N."/>
            <person name="Hirsch C.D."/>
            <person name="Kianian S.F."/>
            <person name="Figueroa M."/>
        </authorList>
    </citation>
    <scope>NUCLEOTIDE SEQUENCE [LARGE SCALE GENOMIC DNA]</scope>
    <source>
        <strain evidence="2">12SD80</strain>
    </source>
</reference>
<feature type="compositionally biased region" description="Basic and acidic residues" evidence="1">
    <location>
        <begin position="46"/>
        <end position="57"/>
    </location>
</feature>
<evidence type="ECO:0000256" key="1">
    <source>
        <dbReference type="SAM" id="MobiDB-lite"/>
    </source>
</evidence>
<evidence type="ECO:0000313" key="3">
    <source>
        <dbReference type="EMBL" id="PLW37218.1"/>
    </source>
</evidence>
<evidence type="ECO:0000313" key="2">
    <source>
        <dbReference type="EMBL" id="PLW07387.1"/>
    </source>
</evidence>
<feature type="region of interest" description="Disordered" evidence="1">
    <location>
        <begin position="44"/>
        <end position="157"/>
    </location>
</feature>
<accession>A0A2N5S2A9</accession>
<comment type="caution">
    <text evidence="2">The sequence shown here is derived from an EMBL/GenBank/DDBJ whole genome shotgun (WGS) entry which is preliminary data.</text>
</comment>
<dbReference type="AlphaFoldDB" id="A0A2N5S2A9"/>
<organism evidence="2 4">
    <name type="scientific">Puccinia coronata f. sp. avenae</name>
    <dbReference type="NCBI Taxonomy" id="200324"/>
    <lineage>
        <taxon>Eukaryota</taxon>
        <taxon>Fungi</taxon>
        <taxon>Dikarya</taxon>
        <taxon>Basidiomycota</taxon>
        <taxon>Pucciniomycotina</taxon>
        <taxon>Pucciniomycetes</taxon>
        <taxon>Pucciniales</taxon>
        <taxon>Pucciniaceae</taxon>
        <taxon>Puccinia</taxon>
    </lineage>
</organism>
<gene>
    <name evidence="3" type="ORF">PCASD_15357</name>
    <name evidence="2" type="ORF">PCASD_26413</name>
</gene>